<dbReference type="InterPro" id="IPR036412">
    <property type="entry name" value="HAD-like_sf"/>
</dbReference>
<dbReference type="AlphaFoldDB" id="A0A3R5X1T6"/>
<proteinExistence type="predicted"/>
<protein>
    <recommendedName>
        <fullName evidence="1">N-acetyltransferase domain-containing protein</fullName>
    </recommendedName>
</protein>
<dbReference type="InterPro" id="IPR016181">
    <property type="entry name" value="Acyl_CoA_acyltransferase"/>
</dbReference>
<dbReference type="Gene3D" id="3.40.630.30">
    <property type="match status" value="1"/>
</dbReference>
<dbReference type="InterPro" id="IPR023214">
    <property type="entry name" value="HAD_sf"/>
</dbReference>
<reference evidence="2 3" key="1">
    <citation type="submission" date="2018-01" db="EMBL/GenBank/DDBJ databases">
        <title>Genome Sequencing and Assembly of Anaerobacter polyendosporus strain CT4.</title>
        <authorList>
            <person name="Tachaapaikoon C."/>
            <person name="Sutheeworapong S."/>
            <person name="Jenjaroenpun P."/>
            <person name="Wongsurawat T."/>
            <person name="Nookeaw I."/>
            <person name="Cheawchanlertfa P."/>
            <person name="Kosugi A."/>
            <person name="Cheevadhanarak S."/>
            <person name="Ratanakhanokchai K."/>
        </authorList>
    </citation>
    <scope>NUCLEOTIDE SEQUENCE [LARGE SCALE GENOMIC DNA]</scope>
    <source>
        <strain evidence="2 3">CT4</strain>
    </source>
</reference>
<evidence type="ECO:0000313" key="2">
    <source>
        <dbReference type="EMBL" id="QAA32301.1"/>
    </source>
</evidence>
<dbReference type="Pfam" id="PF13302">
    <property type="entry name" value="Acetyltransf_3"/>
    <property type="match status" value="1"/>
</dbReference>
<dbReference type="OrthoDB" id="9785602at2"/>
<dbReference type="InterPro" id="IPR000182">
    <property type="entry name" value="GNAT_dom"/>
</dbReference>
<name>A0A3R5X1T6_9CLOT</name>
<evidence type="ECO:0000259" key="1">
    <source>
        <dbReference type="Pfam" id="PF13302"/>
    </source>
</evidence>
<feature type="domain" description="N-acetyltransferase" evidence="1">
    <location>
        <begin position="193"/>
        <end position="264"/>
    </location>
</feature>
<dbReference type="Proteomes" id="UP000286268">
    <property type="component" value="Chromosome"/>
</dbReference>
<dbReference type="SUPFAM" id="SSF56784">
    <property type="entry name" value="HAD-like"/>
    <property type="match status" value="1"/>
</dbReference>
<organism evidence="2 3">
    <name type="scientific">Clostridium manihotivorum</name>
    <dbReference type="NCBI Taxonomy" id="2320868"/>
    <lineage>
        <taxon>Bacteria</taxon>
        <taxon>Bacillati</taxon>
        <taxon>Bacillota</taxon>
        <taxon>Clostridia</taxon>
        <taxon>Eubacteriales</taxon>
        <taxon>Clostridiaceae</taxon>
        <taxon>Clostridium</taxon>
    </lineage>
</organism>
<accession>A0A3R5X1T6</accession>
<dbReference type="KEGG" id="cmah:C1I91_12005"/>
<dbReference type="CDD" id="cd04301">
    <property type="entry name" value="NAT_SF"/>
    <property type="match status" value="1"/>
</dbReference>
<gene>
    <name evidence="2" type="ORF">C1I91_12005</name>
</gene>
<dbReference type="InterPro" id="IPR041492">
    <property type="entry name" value="HAD_2"/>
</dbReference>
<dbReference type="GO" id="GO:0016747">
    <property type="term" value="F:acyltransferase activity, transferring groups other than amino-acyl groups"/>
    <property type="evidence" value="ECO:0007669"/>
    <property type="project" value="InterPro"/>
</dbReference>
<dbReference type="SUPFAM" id="SSF55729">
    <property type="entry name" value="Acyl-CoA N-acyltransferases (Nat)"/>
    <property type="match status" value="1"/>
</dbReference>
<keyword evidence="3" id="KW-1185">Reference proteome</keyword>
<evidence type="ECO:0000313" key="3">
    <source>
        <dbReference type="Proteomes" id="UP000286268"/>
    </source>
</evidence>
<sequence length="264" mass="30132">MLMYETIIFNLKSLIVDKEPQYKEVNDLILSLYKEGYTLGVYTDEQELNTENLLRILKINEYISSIKYSNDCYTKVQLIKQILEECACSSAIIVGPDTDDVDAAYEVKAKYIGICYDKTFQNNSDIEFLINSPLEIYDTIKKIDKLSEASLPISLKYEGVSLIPVQTKHIQAINMMVMDEEAREMLGVTTFSDEAYYEDNSNKCYIITDECESFIGIVELFDISWKNRRGELSICISPSFRGKGFAYKAIKLLLSLGFGQMGLN</sequence>
<dbReference type="Pfam" id="PF13419">
    <property type="entry name" value="HAD_2"/>
    <property type="match status" value="1"/>
</dbReference>
<dbReference type="Gene3D" id="3.40.50.1000">
    <property type="entry name" value="HAD superfamily/HAD-like"/>
    <property type="match status" value="1"/>
</dbReference>
<dbReference type="EMBL" id="CP025746">
    <property type="protein sequence ID" value="QAA32301.1"/>
    <property type="molecule type" value="Genomic_DNA"/>
</dbReference>